<evidence type="ECO:0000256" key="4">
    <source>
        <dbReference type="ARBA" id="ARBA00022917"/>
    </source>
</evidence>
<evidence type="ECO:0000256" key="3">
    <source>
        <dbReference type="ARBA" id="ARBA00022768"/>
    </source>
</evidence>
<dbReference type="GO" id="GO:0005737">
    <property type="term" value="C:cytoplasm"/>
    <property type="evidence" value="ECO:0007669"/>
    <property type="project" value="UniProtKB-SubCell"/>
</dbReference>
<accession>A0A1G2LD00</accession>
<evidence type="ECO:0000256" key="1">
    <source>
        <dbReference type="ARBA" id="ARBA00005532"/>
    </source>
</evidence>
<comment type="caution">
    <text evidence="7">The sequence shown here is derived from an EMBL/GenBank/DDBJ whole genome shotgun (WGS) entry which is preliminary data.</text>
</comment>
<dbReference type="HAMAP" id="MF_00050">
    <property type="entry name" value="EF_Ts"/>
    <property type="match status" value="1"/>
</dbReference>
<dbReference type="Pfam" id="PF00889">
    <property type="entry name" value="EF_TS"/>
    <property type="match status" value="1"/>
</dbReference>
<proteinExistence type="inferred from homology"/>
<comment type="subcellular location">
    <subcellularLocation>
        <location evidence="5">Cytoplasm</location>
    </subcellularLocation>
</comment>
<gene>
    <name evidence="5" type="primary">tsf</name>
    <name evidence="7" type="ORF">A3B37_01890</name>
</gene>
<reference evidence="7 8" key="1">
    <citation type="journal article" date="2016" name="Nat. Commun.">
        <title>Thousands of microbial genomes shed light on interconnected biogeochemical processes in an aquifer system.</title>
        <authorList>
            <person name="Anantharaman K."/>
            <person name="Brown C.T."/>
            <person name="Hug L.A."/>
            <person name="Sharon I."/>
            <person name="Castelle C.J."/>
            <person name="Probst A.J."/>
            <person name="Thomas B.C."/>
            <person name="Singh A."/>
            <person name="Wilkins M.J."/>
            <person name="Karaoz U."/>
            <person name="Brodie E.L."/>
            <person name="Williams K.H."/>
            <person name="Hubbard S.S."/>
            <person name="Banfield J.F."/>
        </authorList>
    </citation>
    <scope>NUCLEOTIDE SEQUENCE [LARGE SCALE GENOMIC DNA]</scope>
</reference>
<dbReference type="PANTHER" id="PTHR11741">
    <property type="entry name" value="ELONGATION FACTOR TS"/>
    <property type="match status" value="1"/>
</dbReference>
<dbReference type="EMBL" id="MHQS01000012">
    <property type="protein sequence ID" value="OHA08679.1"/>
    <property type="molecule type" value="Genomic_DNA"/>
</dbReference>
<dbReference type="InterPro" id="IPR001816">
    <property type="entry name" value="Transl_elong_EFTs/EF1B"/>
</dbReference>
<feature type="region of interest" description="Involved in Mg(2+) ion dislocation from EF-Tu" evidence="5">
    <location>
        <begin position="77"/>
        <end position="80"/>
    </location>
</feature>
<evidence type="ECO:0000313" key="7">
    <source>
        <dbReference type="EMBL" id="OHA08679.1"/>
    </source>
</evidence>
<dbReference type="Proteomes" id="UP000176705">
    <property type="component" value="Unassembled WGS sequence"/>
</dbReference>
<evidence type="ECO:0000256" key="2">
    <source>
        <dbReference type="ARBA" id="ARBA00016956"/>
    </source>
</evidence>
<dbReference type="PANTHER" id="PTHR11741:SF0">
    <property type="entry name" value="ELONGATION FACTOR TS, MITOCHONDRIAL"/>
    <property type="match status" value="1"/>
</dbReference>
<evidence type="ECO:0000256" key="5">
    <source>
        <dbReference type="HAMAP-Rule" id="MF_00050"/>
    </source>
</evidence>
<dbReference type="SUPFAM" id="SSF46934">
    <property type="entry name" value="UBA-like"/>
    <property type="match status" value="1"/>
</dbReference>
<comment type="similarity">
    <text evidence="1 5">Belongs to the EF-Ts family.</text>
</comment>
<evidence type="ECO:0000313" key="8">
    <source>
        <dbReference type="Proteomes" id="UP000176705"/>
    </source>
</evidence>
<dbReference type="InterPro" id="IPR014039">
    <property type="entry name" value="Transl_elong_EFTs/EF1B_dimer"/>
</dbReference>
<dbReference type="InterPro" id="IPR009060">
    <property type="entry name" value="UBA-like_sf"/>
</dbReference>
<keyword evidence="4 5" id="KW-0648">Protein biosynthesis</keyword>
<dbReference type="Gene3D" id="1.10.8.10">
    <property type="entry name" value="DNA helicase RuvA subunit, C-terminal domain"/>
    <property type="match status" value="1"/>
</dbReference>
<organism evidence="7 8">
    <name type="scientific">Candidatus Sungbacteria bacterium RIFCSPLOWO2_01_FULL_59_16</name>
    <dbReference type="NCBI Taxonomy" id="1802280"/>
    <lineage>
        <taxon>Bacteria</taxon>
        <taxon>Candidatus Sungiibacteriota</taxon>
    </lineage>
</organism>
<sequence length="146" mass="16217">MEKIKQLREETGASFGEIRIALEESGGDAERARELLAGRLGAIAEKKASREVRAGVVDAYIHANSRIGVLLELYCETDFVARNSEFRALAHELAMHVAAMAPSDRKELEAQPYIRDPDRSVRDLINTAIGTFGENIKIGEFARFEL</sequence>
<dbReference type="InterPro" id="IPR036402">
    <property type="entry name" value="EF-Ts_dimer_sf"/>
</dbReference>
<dbReference type="SUPFAM" id="SSF54713">
    <property type="entry name" value="Elongation factor Ts (EF-Ts), dimerisation domain"/>
    <property type="match status" value="1"/>
</dbReference>
<dbReference type="Gene3D" id="3.30.479.20">
    <property type="entry name" value="Elongation factor Ts, dimerisation domain"/>
    <property type="match status" value="1"/>
</dbReference>
<evidence type="ECO:0000259" key="6">
    <source>
        <dbReference type="Pfam" id="PF00889"/>
    </source>
</evidence>
<name>A0A1G2LD00_9BACT</name>
<dbReference type="AlphaFoldDB" id="A0A1G2LD00"/>
<keyword evidence="5" id="KW-0963">Cytoplasm</keyword>
<feature type="domain" description="Translation elongation factor EFTs/EF1B dimerisation" evidence="6">
    <location>
        <begin position="68"/>
        <end position="145"/>
    </location>
</feature>
<keyword evidence="3 5" id="KW-0251">Elongation factor</keyword>
<dbReference type="GO" id="GO:0003746">
    <property type="term" value="F:translation elongation factor activity"/>
    <property type="evidence" value="ECO:0007669"/>
    <property type="project" value="UniProtKB-UniRule"/>
</dbReference>
<comment type="function">
    <text evidence="5">Associates with the EF-Tu.GDP complex and induces the exchange of GDP to GTP. It remains bound to the aminoacyl-tRNA.EF-Tu.GTP complex up to the GTP hydrolysis stage on the ribosome.</text>
</comment>
<protein>
    <recommendedName>
        <fullName evidence="2 5">Elongation factor Ts</fullName>
        <shortName evidence="5">EF-Ts</shortName>
    </recommendedName>
</protein>
<dbReference type="CDD" id="cd14275">
    <property type="entry name" value="UBA_EF-Ts"/>
    <property type="match status" value="1"/>
</dbReference>
<dbReference type="STRING" id="1802280.A3B37_01890"/>